<accession>A0ABT2NNM7</accession>
<evidence type="ECO:0000256" key="2">
    <source>
        <dbReference type="ARBA" id="ARBA00022475"/>
    </source>
</evidence>
<dbReference type="PANTHER" id="PTHR30086">
    <property type="entry name" value="ARGININE EXPORTER PROTEIN ARGO"/>
    <property type="match status" value="1"/>
</dbReference>
<keyword evidence="3 6" id="KW-0812">Transmembrane</keyword>
<dbReference type="Pfam" id="PF01810">
    <property type="entry name" value="LysE"/>
    <property type="match status" value="1"/>
</dbReference>
<evidence type="ECO:0000313" key="8">
    <source>
        <dbReference type="Proteomes" id="UP001205601"/>
    </source>
</evidence>
<evidence type="ECO:0000256" key="1">
    <source>
        <dbReference type="ARBA" id="ARBA00004651"/>
    </source>
</evidence>
<organism evidence="7 8">
    <name type="scientific">Albidovulum sediminis</name>
    <dbReference type="NCBI Taxonomy" id="3066345"/>
    <lineage>
        <taxon>Bacteria</taxon>
        <taxon>Pseudomonadati</taxon>
        <taxon>Pseudomonadota</taxon>
        <taxon>Alphaproteobacteria</taxon>
        <taxon>Rhodobacterales</taxon>
        <taxon>Paracoccaceae</taxon>
        <taxon>Albidovulum</taxon>
    </lineage>
</organism>
<evidence type="ECO:0000256" key="5">
    <source>
        <dbReference type="ARBA" id="ARBA00023136"/>
    </source>
</evidence>
<comment type="caution">
    <text evidence="7">The sequence shown here is derived from an EMBL/GenBank/DDBJ whole genome shotgun (WGS) entry which is preliminary data.</text>
</comment>
<dbReference type="Proteomes" id="UP001205601">
    <property type="component" value="Unassembled WGS sequence"/>
</dbReference>
<keyword evidence="8" id="KW-1185">Reference proteome</keyword>
<dbReference type="InterPro" id="IPR001123">
    <property type="entry name" value="LeuE-type"/>
</dbReference>
<protein>
    <submittedName>
        <fullName evidence="7">LysE family transporter</fullName>
    </submittedName>
</protein>
<gene>
    <name evidence="7" type="ORF">N5I32_06540</name>
</gene>
<keyword evidence="5 6" id="KW-0472">Membrane</keyword>
<dbReference type="RefSeq" id="WP_261494583.1">
    <property type="nucleotide sequence ID" value="NZ_JAOCQF010000001.1"/>
</dbReference>
<evidence type="ECO:0000256" key="6">
    <source>
        <dbReference type="SAM" id="Phobius"/>
    </source>
</evidence>
<feature type="transmembrane region" description="Helical" evidence="6">
    <location>
        <begin position="40"/>
        <end position="63"/>
    </location>
</feature>
<name>A0ABT2NNM7_9RHOB</name>
<reference evidence="8" key="1">
    <citation type="submission" date="2023-07" db="EMBL/GenBank/DDBJ databases">
        <title>Defluviimonas sediminis sp. nov., isolated from mangrove sediment.</title>
        <authorList>
            <person name="Liu L."/>
            <person name="Li J."/>
            <person name="Huang Y."/>
            <person name="Pan J."/>
            <person name="Li M."/>
        </authorList>
    </citation>
    <scope>NUCLEOTIDE SEQUENCE [LARGE SCALE GENOMIC DNA]</scope>
    <source>
        <strain evidence="8">FT324</strain>
    </source>
</reference>
<keyword evidence="2" id="KW-1003">Cell membrane</keyword>
<proteinExistence type="predicted"/>
<evidence type="ECO:0000256" key="4">
    <source>
        <dbReference type="ARBA" id="ARBA00022989"/>
    </source>
</evidence>
<comment type="subcellular location">
    <subcellularLocation>
        <location evidence="1">Cell membrane</location>
        <topology evidence="1">Multi-pass membrane protein</topology>
    </subcellularLocation>
</comment>
<sequence length="204" mass="21586">MTLAAFMVFVGLVVFAAISPGPAVLMSARTGLTEGLRTGVMLAMGIGAGAVVWASTAMFGLNLLFVAAPALLWALKIGGAAYLVWMGWKLWRLAPEPFVTADSRPVPRSALSAFRLGLFTQLANPKPAVMFSAIFLGTVPPETPLWTYAALLAVIFASETLWNTLVARIFSLERTRAGYVGLKTVIDRGFGGLLAILGLKIAAT</sequence>
<feature type="transmembrane region" description="Helical" evidence="6">
    <location>
        <begin position="145"/>
        <end position="166"/>
    </location>
</feature>
<evidence type="ECO:0000256" key="3">
    <source>
        <dbReference type="ARBA" id="ARBA00022692"/>
    </source>
</evidence>
<feature type="transmembrane region" description="Helical" evidence="6">
    <location>
        <begin position="70"/>
        <end position="88"/>
    </location>
</feature>
<keyword evidence="4 6" id="KW-1133">Transmembrane helix</keyword>
<evidence type="ECO:0000313" key="7">
    <source>
        <dbReference type="EMBL" id="MCT8329164.1"/>
    </source>
</evidence>
<dbReference type="EMBL" id="JAOCQF010000001">
    <property type="protein sequence ID" value="MCT8329164.1"/>
    <property type="molecule type" value="Genomic_DNA"/>
</dbReference>
<dbReference type="PANTHER" id="PTHR30086:SF21">
    <property type="entry name" value="TRANSPORT PROTEIN"/>
    <property type="match status" value="1"/>
</dbReference>